<protein>
    <recommendedName>
        <fullName evidence="4">PLAC8-domain-containing protein</fullName>
    </recommendedName>
</protein>
<dbReference type="AlphaFoldDB" id="A0A074XRG7"/>
<evidence type="ECO:0008006" key="4">
    <source>
        <dbReference type="Google" id="ProtNLM"/>
    </source>
</evidence>
<feature type="non-terminal residue" evidence="2">
    <location>
        <position position="1"/>
    </location>
</feature>
<evidence type="ECO:0000313" key="2">
    <source>
        <dbReference type="EMBL" id="KEQ88198.1"/>
    </source>
</evidence>
<dbReference type="EMBL" id="KL584975">
    <property type="protein sequence ID" value="KEQ88198.1"/>
    <property type="molecule type" value="Genomic_DNA"/>
</dbReference>
<dbReference type="InterPro" id="IPR006461">
    <property type="entry name" value="PLAC_motif_containing"/>
</dbReference>
<evidence type="ECO:0000313" key="3">
    <source>
        <dbReference type="Proteomes" id="UP000030706"/>
    </source>
</evidence>
<dbReference type="OrthoDB" id="1045822at2759"/>
<gene>
    <name evidence="2" type="ORF">M438DRAFT_265972</name>
</gene>
<organism evidence="2 3">
    <name type="scientific">Aureobasidium pullulans EXF-150</name>
    <dbReference type="NCBI Taxonomy" id="1043002"/>
    <lineage>
        <taxon>Eukaryota</taxon>
        <taxon>Fungi</taxon>
        <taxon>Dikarya</taxon>
        <taxon>Ascomycota</taxon>
        <taxon>Pezizomycotina</taxon>
        <taxon>Dothideomycetes</taxon>
        <taxon>Dothideomycetidae</taxon>
        <taxon>Dothideales</taxon>
        <taxon>Saccotheciaceae</taxon>
        <taxon>Aureobasidium</taxon>
    </lineage>
</organism>
<dbReference type="STRING" id="1043002.A0A074XRG7"/>
<keyword evidence="3" id="KW-1185">Reference proteome</keyword>
<keyword evidence="1" id="KW-0472">Membrane</keyword>
<dbReference type="PANTHER" id="PTHR15907">
    <property type="entry name" value="DUF614 FAMILY PROTEIN-RELATED"/>
    <property type="match status" value="1"/>
</dbReference>
<dbReference type="RefSeq" id="XP_029764385.1">
    <property type="nucleotide sequence ID" value="XM_029900065.1"/>
</dbReference>
<dbReference type="HOGENOM" id="CLU_083147_2_1_1"/>
<dbReference type="Proteomes" id="UP000030706">
    <property type="component" value="Unassembled WGS sequence"/>
</dbReference>
<name>A0A074XRG7_AURPU</name>
<proteinExistence type="predicted"/>
<dbReference type="NCBIfam" id="TIGR01571">
    <property type="entry name" value="A_thal_Cys_rich"/>
    <property type="match status" value="1"/>
</dbReference>
<sequence>WSHNLCSMDSCSSCCGTIWCSPCIYGRTAWRLEQYPQDPSSSSGFEWCNAPCLGMFAGWLLLIPCVSVWMQRNVVRKRFNLPGNGCTDCLVSVFCGCCAQVQHENELKERAEKEMLMIDHPPTSRDRMVYAEPADVRQPATNQHIPPPRYESADRIATMQTREGVEGQSEKIKKEAF</sequence>
<feature type="transmembrane region" description="Helical" evidence="1">
    <location>
        <begin position="53"/>
        <end position="70"/>
    </location>
</feature>
<evidence type="ECO:0000256" key="1">
    <source>
        <dbReference type="SAM" id="Phobius"/>
    </source>
</evidence>
<accession>A0A074XRG7</accession>
<dbReference type="Pfam" id="PF04749">
    <property type="entry name" value="PLAC8"/>
    <property type="match status" value="1"/>
</dbReference>
<keyword evidence="1" id="KW-1133">Transmembrane helix</keyword>
<reference evidence="2 3" key="1">
    <citation type="journal article" date="2014" name="BMC Genomics">
        <title>Genome sequencing of four Aureobasidium pullulans varieties: biotechnological potential, stress tolerance, and description of new species.</title>
        <authorList>
            <person name="Gostin Ar C."/>
            <person name="Ohm R.A."/>
            <person name="Kogej T."/>
            <person name="Sonjak S."/>
            <person name="Turk M."/>
            <person name="Zajc J."/>
            <person name="Zalar P."/>
            <person name="Grube M."/>
            <person name="Sun H."/>
            <person name="Han J."/>
            <person name="Sharma A."/>
            <person name="Chiniquy J."/>
            <person name="Ngan C.Y."/>
            <person name="Lipzen A."/>
            <person name="Barry K."/>
            <person name="Grigoriev I.V."/>
            <person name="Gunde-Cimerman N."/>
        </authorList>
    </citation>
    <scope>NUCLEOTIDE SEQUENCE [LARGE SCALE GENOMIC DNA]</scope>
    <source>
        <strain evidence="2 3">EXF-150</strain>
    </source>
</reference>
<dbReference type="GeneID" id="40742371"/>
<keyword evidence="1" id="KW-0812">Transmembrane</keyword>